<dbReference type="Proteomes" id="UP000238479">
    <property type="component" value="Chromosome 7"/>
</dbReference>
<dbReference type="Gramene" id="PRQ15964">
    <property type="protein sequence ID" value="PRQ15964"/>
    <property type="gene ID" value="RchiOBHm_Chr7g0179121"/>
</dbReference>
<evidence type="ECO:0000313" key="7">
    <source>
        <dbReference type="EMBL" id="PRQ15964.1"/>
    </source>
</evidence>
<gene>
    <name evidence="7" type="ORF">RchiOBHm_Chr7g0179121</name>
</gene>
<evidence type="ECO:0000256" key="1">
    <source>
        <dbReference type="ARBA" id="ARBA00022737"/>
    </source>
</evidence>
<dbReference type="InterPro" id="IPR055414">
    <property type="entry name" value="LRR_R13L4/SHOC2-like"/>
</dbReference>
<dbReference type="AlphaFoldDB" id="A0A2P6P218"/>
<dbReference type="GO" id="GO:0006952">
    <property type="term" value="P:defense response"/>
    <property type="evidence" value="ECO:0007669"/>
    <property type="project" value="UniProtKB-KW"/>
</dbReference>
<dbReference type="GO" id="GO:0005524">
    <property type="term" value="F:ATP binding"/>
    <property type="evidence" value="ECO:0007669"/>
    <property type="project" value="UniProtKB-KW"/>
</dbReference>
<dbReference type="Gene3D" id="1.20.5.4130">
    <property type="match status" value="1"/>
</dbReference>
<dbReference type="Pfam" id="PF18052">
    <property type="entry name" value="Rx_N"/>
    <property type="match status" value="1"/>
</dbReference>
<evidence type="ECO:0000313" key="8">
    <source>
        <dbReference type="Proteomes" id="UP000238479"/>
    </source>
</evidence>
<feature type="domain" description="Disease resistance R13L4/SHOC-2-like LRR" evidence="6">
    <location>
        <begin position="99"/>
        <end position="241"/>
    </location>
</feature>
<dbReference type="Pfam" id="PF23598">
    <property type="entry name" value="LRR_14"/>
    <property type="match status" value="1"/>
</dbReference>
<protein>
    <submittedName>
        <fullName evidence="7">Putative leucine-rich repeat domain, L domain-containing protein</fullName>
    </submittedName>
</protein>
<comment type="caution">
    <text evidence="7">The sequence shown here is derived from an EMBL/GenBank/DDBJ whole genome shotgun (WGS) entry which is preliminary data.</text>
</comment>
<dbReference type="Gene3D" id="3.80.10.10">
    <property type="entry name" value="Ribonuclease Inhibitor"/>
    <property type="match status" value="1"/>
</dbReference>
<reference evidence="7 8" key="1">
    <citation type="journal article" date="2018" name="Nat. Genet.">
        <title>The Rosa genome provides new insights in the design of modern roses.</title>
        <authorList>
            <person name="Bendahmane M."/>
        </authorList>
    </citation>
    <scope>NUCLEOTIDE SEQUENCE [LARGE SCALE GENOMIC DNA]</scope>
    <source>
        <strain evidence="8">cv. Old Blush</strain>
    </source>
</reference>
<keyword evidence="2" id="KW-0547">Nucleotide-binding</keyword>
<keyword evidence="3" id="KW-0611">Plant defense</keyword>
<accession>A0A2P6P218</accession>
<dbReference type="EMBL" id="PDCK01000045">
    <property type="protein sequence ID" value="PRQ15964.1"/>
    <property type="molecule type" value="Genomic_DNA"/>
</dbReference>
<evidence type="ECO:0000259" key="6">
    <source>
        <dbReference type="Pfam" id="PF23598"/>
    </source>
</evidence>
<sequence>MEFASGIAETVSVRLASYAAQEVCLAWGAQHELRKLNKTLLAIKLVLEDAEKKQLQNPLITHWLGNLKDVCNDAEDVLDEFEFRKLRLKVQRSVKGKFLSLQGCEALEELPNGIGNLINLRLLFLTTQQMYLPKGVFKRLTLLQTLLISSCKNLKSLGEEMEYLTNLRQLWIGMCGNLESLPPNMKNLTAFHTLAIADCKKLELMRSGEGISGLRSFSVAESNLEALPNWLQESVDTLQSMLIGDCDNLTALPDWLQNLTLLEQLVIGECPKLSALPQGMHCLTALRVLMISGCPELRKRCKRETGEDWSKIKHVPKRVPI</sequence>
<evidence type="ECO:0000256" key="2">
    <source>
        <dbReference type="ARBA" id="ARBA00022741"/>
    </source>
</evidence>
<evidence type="ECO:0000256" key="4">
    <source>
        <dbReference type="ARBA" id="ARBA00022840"/>
    </source>
</evidence>
<dbReference type="InterPro" id="IPR032675">
    <property type="entry name" value="LRR_dom_sf"/>
</dbReference>
<dbReference type="OMA" id="DVEYLAC"/>
<organism evidence="7 8">
    <name type="scientific">Rosa chinensis</name>
    <name type="common">China rose</name>
    <dbReference type="NCBI Taxonomy" id="74649"/>
    <lineage>
        <taxon>Eukaryota</taxon>
        <taxon>Viridiplantae</taxon>
        <taxon>Streptophyta</taxon>
        <taxon>Embryophyta</taxon>
        <taxon>Tracheophyta</taxon>
        <taxon>Spermatophyta</taxon>
        <taxon>Magnoliopsida</taxon>
        <taxon>eudicotyledons</taxon>
        <taxon>Gunneridae</taxon>
        <taxon>Pentapetalae</taxon>
        <taxon>rosids</taxon>
        <taxon>fabids</taxon>
        <taxon>Rosales</taxon>
        <taxon>Rosaceae</taxon>
        <taxon>Rosoideae</taxon>
        <taxon>Rosoideae incertae sedis</taxon>
        <taxon>Rosa</taxon>
    </lineage>
</organism>
<dbReference type="PANTHER" id="PTHR36766">
    <property type="entry name" value="PLANT BROAD-SPECTRUM MILDEW RESISTANCE PROTEIN RPW8"/>
    <property type="match status" value="1"/>
</dbReference>
<keyword evidence="4" id="KW-0067">ATP-binding</keyword>
<dbReference type="SUPFAM" id="SSF52058">
    <property type="entry name" value="L domain-like"/>
    <property type="match status" value="1"/>
</dbReference>
<dbReference type="InterPro" id="IPR041118">
    <property type="entry name" value="Rx_N"/>
</dbReference>
<evidence type="ECO:0000259" key="5">
    <source>
        <dbReference type="Pfam" id="PF18052"/>
    </source>
</evidence>
<dbReference type="PANTHER" id="PTHR36766:SF61">
    <property type="entry name" value="NB-ARC DOMAIN DISEASE RESISTANCE PROTEIN"/>
    <property type="match status" value="1"/>
</dbReference>
<keyword evidence="1" id="KW-0677">Repeat</keyword>
<name>A0A2P6P218_ROSCH</name>
<feature type="domain" description="Disease resistance N-terminal" evidence="5">
    <location>
        <begin position="13"/>
        <end position="92"/>
    </location>
</feature>
<proteinExistence type="predicted"/>
<evidence type="ECO:0000256" key="3">
    <source>
        <dbReference type="ARBA" id="ARBA00022821"/>
    </source>
</evidence>
<keyword evidence="8" id="KW-1185">Reference proteome</keyword>